<feature type="binding site" evidence="5">
    <location>
        <position position="150"/>
    </location>
    <ligand>
        <name>FAD</name>
        <dbReference type="ChEBI" id="CHEBI:57692"/>
    </ligand>
</feature>
<evidence type="ECO:0000259" key="6">
    <source>
        <dbReference type="PROSITE" id="PS51387"/>
    </source>
</evidence>
<dbReference type="InterPro" id="IPR015409">
    <property type="entry name" value="Lactate_DH_C"/>
</dbReference>
<protein>
    <recommendedName>
        <fullName evidence="5">Quinone-dependent D-lactate dehydrogenase</fullName>
        <ecNumber evidence="5">1.1.5.12</ecNumber>
    </recommendedName>
    <alternativeName>
        <fullName evidence="5">D-lactate dehydrogenase</fullName>
        <shortName evidence="5">D-LDH</shortName>
    </alternativeName>
</protein>
<feature type="binding site" evidence="5">
    <location>
        <position position="160"/>
    </location>
    <ligand>
        <name>FAD</name>
        <dbReference type="ChEBI" id="CHEBI:57692"/>
    </ligand>
</feature>
<dbReference type="InterPro" id="IPR016164">
    <property type="entry name" value="FAD-linked_Oxase-like_C"/>
</dbReference>
<dbReference type="Gene3D" id="3.30.465.10">
    <property type="match status" value="1"/>
</dbReference>
<feature type="binding site" evidence="5">
    <location>
        <begin position="76"/>
        <end position="80"/>
    </location>
    <ligand>
        <name>FAD</name>
        <dbReference type="ChEBI" id="CHEBI:57692"/>
    </ligand>
</feature>
<dbReference type="SUPFAM" id="SSF56176">
    <property type="entry name" value="FAD-binding/transporter-associated domain-like"/>
    <property type="match status" value="1"/>
</dbReference>
<comment type="subcellular location">
    <subcellularLocation>
        <location evidence="5">Cell membrane</location>
        <topology evidence="5">Peripheral membrane protein</topology>
        <orientation evidence="5">Cytoplasmic side</orientation>
    </subcellularLocation>
</comment>
<feature type="binding site" evidence="5">
    <location>
        <position position="261"/>
    </location>
    <ligand>
        <name>FAD</name>
        <dbReference type="ChEBI" id="CHEBI:57692"/>
    </ligand>
</feature>
<feature type="binding site" evidence="5">
    <location>
        <position position="143"/>
    </location>
    <ligand>
        <name>FAD</name>
        <dbReference type="ChEBI" id="CHEBI:57692"/>
    </ligand>
</feature>
<dbReference type="Pfam" id="PF09330">
    <property type="entry name" value="Lact-deh-memb"/>
    <property type="match status" value="1"/>
</dbReference>
<dbReference type="InterPro" id="IPR016173">
    <property type="entry name" value="D-lactate_DH_C-sub2"/>
</dbReference>
<feature type="domain" description="FAD-binding PCMH-type" evidence="6">
    <location>
        <begin position="42"/>
        <end position="271"/>
    </location>
</feature>
<keyword evidence="8" id="KW-1185">Reference proteome</keyword>
<dbReference type="InterPro" id="IPR006094">
    <property type="entry name" value="Oxid_FAD_bind_N"/>
</dbReference>
<dbReference type="InterPro" id="IPR016167">
    <property type="entry name" value="FAD-bd_PCMH_sub1"/>
</dbReference>
<proteinExistence type="inferred from homology"/>
<comment type="caution">
    <text evidence="7">The sequence shown here is derived from an EMBL/GenBank/DDBJ whole genome shotgun (WGS) entry which is preliminary data.</text>
</comment>
<comment type="function">
    <text evidence="5">Catalyzes the oxidation of D-lactate to pyruvate.</text>
</comment>
<evidence type="ECO:0000313" key="7">
    <source>
        <dbReference type="EMBL" id="MBP2410205.1"/>
    </source>
</evidence>
<dbReference type="EC" id="1.1.5.12" evidence="5"/>
<dbReference type="Proteomes" id="UP000698222">
    <property type="component" value="Unassembled WGS sequence"/>
</dbReference>
<dbReference type="Gene3D" id="3.30.43.10">
    <property type="entry name" value="Uridine Diphospho-n-acetylenolpyruvylglucosamine Reductase, domain 2"/>
    <property type="match status" value="1"/>
</dbReference>
<keyword evidence="5" id="KW-0874">Quinone</keyword>
<feature type="binding site" evidence="5">
    <location>
        <begin position="84"/>
        <end position="85"/>
    </location>
    <ligand>
        <name>FAD</name>
        <dbReference type="ChEBI" id="CHEBI:57692"/>
    </ligand>
</feature>
<comment type="similarity">
    <text evidence="5">Belongs to the quinone-dependent D-lactate dehydrogenase family.</text>
</comment>
<dbReference type="InterPro" id="IPR051264">
    <property type="entry name" value="FAD-oxidored/transferase_4"/>
</dbReference>
<evidence type="ECO:0000256" key="2">
    <source>
        <dbReference type="ARBA" id="ARBA00022630"/>
    </source>
</evidence>
<dbReference type="PANTHER" id="PTHR43716">
    <property type="entry name" value="D-2-HYDROXYGLUTARATE DEHYDROGENASE, MITOCHONDRIAL"/>
    <property type="match status" value="1"/>
</dbReference>
<dbReference type="PIRSF" id="PIRSF000101">
    <property type="entry name" value="D-lactate_dh"/>
    <property type="match status" value="1"/>
</dbReference>
<name>A0ABS4YNL4_9MICO</name>
<dbReference type="HAMAP" id="MF_02092">
    <property type="entry name" value="DLDH_Dld"/>
    <property type="match status" value="1"/>
</dbReference>
<keyword evidence="2 5" id="KW-0285">Flavoprotein</keyword>
<reference evidence="7 8" key="1">
    <citation type="submission" date="2021-03" db="EMBL/GenBank/DDBJ databases">
        <title>Sequencing the genomes of 1000 actinobacteria strains.</title>
        <authorList>
            <person name="Klenk H.-P."/>
        </authorList>
    </citation>
    <scope>NUCLEOTIDE SEQUENCE [LARGE SCALE GENOMIC DNA]</scope>
    <source>
        <strain evidence="7 8">DSM 14564</strain>
    </source>
</reference>
<dbReference type="NCBIfam" id="NF008387">
    <property type="entry name" value="PRK11183.1"/>
    <property type="match status" value="1"/>
</dbReference>
<organism evidence="7 8">
    <name type="scientific">Brachybacterium fresconis</name>
    <dbReference type="NCBI Taxonomy" id="173363"/>
    <lineage>
        <taxon>Bacteria</taxon>
        <taxon>Bacillati</taxon>
        <taxon>Actinomycetota</taxon>
        <taxon>Actinomycetes</taxon>
        <taxon>Micrococcales</taxon>
        <taxon>Dermabacteraceae</taxon>
        <taxon>Brachybacterium</taxon>
    </lineage>
</organism>
<evidence type="ECO:0000256" key="5">
    <source>
        <dbReference type="HAMAP-Rule" id="MF_02092"/>
    </source>
</evidence>
<evidence type="ECO:0000256" key="1">
    <source>
        <dbReference type="ARBA" id="ARBA00001974"/>
    </source>
</evidence>
<evidence type="ECO:0000313" key="8">
    <source>
        <dbReference type="Proteomes" id="UP000698222"/>
    </source>
</evidence>
<dbReference type="InterPro" id="IPR016169">
    <property type="entry name" value="FAD-bd_PCMH_sub2"/>
</dbReference>
<dbReference type="Gene3D" id="3.30.1370.20">
    <property type="entry name" value="D-lactate dehydrogenase, cap domain, subdomain 2"/>
    <property type="match status" value="1"/>
</dbReference>
<keyword evidence="5" id="KW-1003">Cell membrane</keyword>
<sequence length="569" mass="62037">MHSPRNPRSARAVEAFSEIMGRKHVLTSARATAPYATGDRFGAGEVLAVLRPGSLVDMWRALQVCVDHDLIVITQAANTGLTGGSGPGDQGYDRDVVIISTLRIDQIYLLHDAREAVCLAGATLFSLEDELAPHGREPHSVIGSTSIGASVVGGIANNSGGTQIRKGPAYTEQAIFARVDEHGQIQLVNHLGIDLGTDPTHILDRLQRGEWDAADVTPPPPDSAGTAYAEHVRRIADSPARFNADPTFLHEASGCAGKLMVFAVRTRTFPLEEDKATFYIGTDRPGDLESLRRTFLAADGPLPISGEYMSSHAFDLATRYGKDTYVSLKHAGSRTLVRMFALKSWANGVFAKLPGMGPSVADAISQKLFSLVPEKIPPRLVDYRDRYAHHLLLVVSGSERETTAQLLEEFFAASEHEGAFFECDAEEAESATLIRFGVASAASRSFVMHRGEASAMVTFDVALRRDDEDWLEVLPSQIADQLLESVYFGHFFCHVLHQDHVAKKGVDPVALKKEMTALLESRGAAVPAEHNYGRLYPAPEPMVEHFRELDPLNMFNAGVGETSARKLWT</sequence>
<comment type="cofactor">
    <cofactor evidence="1 5">
        <name>FAD</name>
        <dbReference type="ChEBI" id="CHEBI:57692"/>
    </cofactor>
</comment>
<dbReference type="SUPFAM" id="SSF55103">
    <property type="entry name" value="FAD-linked oxidases, C-terminal domain"/>
    <property type="match status" value="1"/>
</dbReference>
<keyword evidence="3 5" id="KW-0274">FAD</keyword>
<dbReference type="PANTHER" id="PTHR43716:SF1">
    <property type="entry name" value="D-2-HYDROXYGLUTARATE DEHYDROGENASE, MITOCHONDRIAL"/>
    <property type="match status" value="1"/>
</dbReference>
<dbReference type="GO" id="GO:0008720">
    <property type="term" value="F:D-lactate dehydrogenase (NAD+) activity"/>
    <property type="evidence" value="ECO:0007669"/>
    <property type="project" value="UniProtKB-EC"/>
</dbReference>
<dbReference type="PROSITE" id="PS51387">
    <property type="entry name" value="FAD_PCMH"/>
    <property type="match status" value="1"/>
</dbReference>
<dbReference type="EMBL" id="JAGIOC010000001">
    <property type="protein sequence ID" value="MBP2410205.1"/>
    <property type="molecule type" value="Genomic_DNA"/>
</dbReference>
<keyword evidence="4 5" id="KW-0560">Oxidoreductase</keyword>
<accession>A0ABS4YNL4</accession>
<dbReference type="InterPro" id="IPR012256">
    <property type="entry name" value="D_lactate_DH"/>
</dbReference>
<dbReference type="InterPro" id="IPR016166">
    <property type="entry name" value="FAD-bd_PCMH"/>
</dbReference>
<keyword evidence="5" id="KW-0472">Membrane</keyword>
<dbReference type="InterPro" id="IPR016172">
    <property type="entry name" value="D-lactate_DH_C-sub1"/>
</dbReference>
<dbReference type="InterPro" id="IPR036318">
    <property type="entry name" value="FAD-bd_PCMH-like_sf"/>
</dbReference>
<comment type="catalytic activity">
    <reaction evidence="5">
        <text>(R)-lactate + a quinone = a quinol + pyruvate</text>
        <dbReference type="Rhea" id="RHEA:51468"/>
        <dbReference type="ChEBI" id="CHEBI:15361"/>
        <dbReference type="ChEBI" id="CHEBI:16004"/>
        <dbReference type="ChEBI" id="CHEBI:24646"/>
        <dbReference type="ChEBI" id="CHEBI:132124"/>
        <dbReference type="EC" id="1.1.5.12"/>
    </reaction>
</comment>
<dbReference type="Pfam" id="PF01565">
    <property type="entry name" value="FAD_binding_4"/>
    <property type="match status" value="1"/>
</dbReference>
<dbReference type="Gene3D" id="3.30.70.610">
    <property type="entry name" value="D-lactate dehydrogenase, cap domain, subdomain 1"/>
    <property type="match status" value="2"/>
</dbReference>
<evidence type="ECO:0000256" key="4">
    <source>
        <dbReference type="ARBA" id="ARBA00023002"/>
    </source>
</evidence>
<dbReference type="RefSeq" id="WP_209893476.1">
    <property type="nucleotide sequence ID" value="NZ_BAAAJV010000040.1"/>
</dbReference>
<evidence type="ECO:0000256" key="3">
    <source>
        <dbReference type="ARBA" id="ARBA00022827"/>
    </source>
</evidence>
<gene>
    <name evidence="5" type="primary">dld</name>
    <name evidence="7" type="ORF">JOF44_003108</name>
</gene>